<feature type="compositionally biased region" description="Polar residues" evidence="1">
    <location>
        <begin position="122"/>
        <end position="131"/>
    </location>
</feature>
<dbReference type="AlphaFoldDB" id="A0A1X6PEZ4"/>
<dbReference type="EMBL" id="KV918794">
    <property type="protein sequence ID" value="OSX79243.1"/>
    <property type="molecule type" value="Genomic_DNA"/>
</dbReference>
<protein>
    <recommendedName>
        <fullName evidence="4">DUF760 domain-containing protein</fullName>
    </recommendedName>
</protein>
<accession>A0A1X6PEZ4</accession>
<dbReference type="PANTHER" id="PTHR33598">
    <property type="entry name" value="OS02G0833400 PROTEIN"/>
    <property type="match status" value="1"/>
</dbReference>
<dbReference type="OrthoDB" id="4115at2759"/>
<feature type="compositionally biased region" description="Basic and acidic residues" evidence="1">
    <location>
        <begin position="132"/>
        <end position="145"/>
    </location>
</feature>
<proteinExistence type="predicted"/>
<sequence length="424" mass="44170">MAAFVCGGGALALRTAGHRRAAAAVSRRRDVGLGSAPPLPMVAPPRRSATLRMQLGGGGSSAGSGGRDDADADVNADADEDVEVNAVSDDDVLTDADDDDDSTVARSGSSDSEYDTDELDSYPTSLSGRSDTGSRDSEFIVDDKPGPSVSSALAKLSRLAGGSGAAGAPTEEETNELVKFVQSVPPPELMRRFKESAPAEVQSAMRQTLTSMLGSLPANAFQTSVRTATANLVQLMSSLLLSGYLIRNAQYRYGLVQSLSPLKQLPGAVGDGTDAPALPRIEGGVAVFAHADGTTSEMPVAEYVAELRSEVALLRGELTRTSAGSNPLVAFMASMEPANLSALTANAGEEVVEAMRKIVEAVVEREGLPAKGDAIVESGVVELGSLLFWLLVTGYYLREGEVRLQLKRSLGGGDERGLLEGERP</sequence>
<gene>
    <name evidence="2" type="ORF">BU14_0082s0008</name>
</gene>
<organism evidence="2 3">
    <name type="scientific">Porphyra umbilicalis</name>
    <name type="common">Purple laver</name>
    <name type="synonym">Red alga</name>
    <dbReference type="NCBI Taxonomy" id="2786"/>
    <lineage>
        <taxon>Eukaryota</taxon>
        <taxon>Rhodophyta</taxon>
        <taxon>Bangiophyceae</taxon>
        <taxon>Bangiales</taxon>
        <taxon>Bangiaceae</taxon>
        <taxon>Porphyra</taxon>
    </lineage>
</organism>
<evidence type="ECO:0000313" key="2">
    <source>
        <dbReference type="EMBL" id="OSX79243.1"/>
    </source>
</evidence>
<dbReference type="Proteomes" id="UP000218209">
    <property type="component" value="Unassembled WGS sequence"/>
</dbReference>
<evidence type="ECO:0000313" key="3">
    <source>
        <dbReference type="Proteomes" id="UP000218209"/>
    </source>
</evidence>
<feature type="compositionally biased region" description="Acidic residues" evidence="1">
    <location>
        <begin position="70"/>
        <end position="102"/>
    </location>
</feature>
<keyword evidence="3" id="KW-1185">Reference proteome</keyword>
<reference evidence="2 3" key="1">
    <citation type="submission" date="2017-03" db="EMBL/GenBank/DDBJ databases">
        <title>WGS assembly of Porphyra umbilicalis.</title>
        <authorList>
            <person name="Brawley S.H."/>
            <person name="Blouin N.A."/>
            <person name="Ficko-Blean E."/>
            <person name="Wheeler G.L."/>
            <person name="Lohr M."/>
            <person name="Goodson H.V."/>
            <person name="Jenkins J.W."/>
            <person name="Blaby-Haas C.E."/>
            <person name="Helliwell K.E."/>
            <person name="Chan C."/>
            <person name="Marriage T."/>
            <person name="Bhattacharya D."/>
            <person name="Klein A.S."/>
            <person name="Badis Y."/>
            <person name="Brodie J."/>
            <person name="Cao Y."/>
            <person name="Collen J."/>
            <person name="Dittami S.M."/>
            <person name="Gachon C.M."/>
            <person name="Green B.R."/>
            <person name="Karpowicz S."/>
            <person name="Kim J.W."/>
            <person name="Kudahl U."/>
            <person name="Lin S."/>
            <person name="Michel G."/>
            <person name="Mittag M."/>
            <person name="Olson B.J."/>
            <person name="Pangilinan J."/>
            <person name="Peng Y."/>
            <person name="Qiu H."/>
            <person name="Shu S."/>
            <person name="Singer J.T."/>
            <person name="Smith A.G."/>
            <person name="Sprecher B.N."/>
            <person name="Wagner V."/>
            <person name="Wang W."/>
            <person name="Wang Z.-Y."/>
            <person name="Yan J."/>
            <person name="Yarish C."/>
            <person name="Zoeuner-Riek S."/>
            <person name="Zhuang Y."/>
            <person name="Zou Y."/>
            <person name="Lindquist E.A."/>
            <person name="Grimwood J."/>
            <person name="Barry K."/>
            <person name="Rokhsar D.S."/>
            <person name="Schmutz J."/>
            <person name="Stiller J.W."/>
            <person name="Grossman A.R."/>
            <person name="Prochnik S.E."/>
        </authorList>
    </citation>
    <scope>NUCLEOTIDE SEQUENCE [LARGE SCALE GENOMIC DNA]</scope>
    <source>
        <strain evidence="2">4086291</strain>
    </source>
</reference>
<feature type="region of interest" description="Disordered" evidence="1">
    <location>
        <begin position="24"/>
        <end position="147"/>
    </location>
</feature>
<name>A0A1X6PEZ4_PORUM</name>
<evidence type="ECO:0008006" key="4">
    <source>
        <dbReference type="Google" id="ProtNLM"/>
    </source>
</evidence>
<dbReference type="Pfam" id="PF05542">
    <property type="entry name" value="DUF760"/>
    <property type="match status" value="2"/>
</dbReference>
<dbReference type="InterPro" id="IPR008479">
    <property type="entry name" value="DUF760"/>
</dbReference>
<evidence type="ECO:0000256" key="1">
    <source>
        <dbReference type="SAM" id="MobiDB-lite"/>
    </source>
</evidence>
<feature type="compositionally biased region" description="Gly residues" evidence="1">
    <location>
        <begin position="55"/>
        <end position="65"/>
    </location>
</feature>
<dbReference type="PANTHER" id="PTHR33598:SF4">
    <property type="entry name" value="OS02G0833400 PROTEIN"/>
    <property type="match status" value="1"/>
</dbReference>